<feature type="compositionally biased region" description="Basic and acidic residues" evidence="1">
    <location>
        <begin position="10"/>
        <end position="23"/>
    </location>
</feature>
<dbReference type="AlphaFoldDB" id="B8IWK6"/>
<dbReference type="EMBL" id="CP001350">
    <property type="protein sequence ID" value="ACL62796.1"/>
    <property type="molecule type" value="Genomic_DNA"/>
</dbReference>
<organism evidence="2 3">
    <name type="scientific">Methylobacterium nodulans (strain LMG 21967 / CNCM I-2342 / ORS 2060)</name>
    <dbReference type="NCBI Taxonomy" id="460265"/>
    <lineage>
        <taxon>Bacteria</taxon>
        <taxon>Pseudomonadati</taxon>
        <taxon>Pseudomonadota</taxon>
        <taxon>Alphaproteobacteria</taxon>
        <taxon>Hyphomicrobiales</taxon>
        <taxon>Methylobacteriaceae</taxon>
        <taxon>Methylobacterium</taxon>
    </lineage>
</organism>
<geneLocation type="plasmid" evidence="2 3">
    <name>pMNOD01</name>
</geneLocation>
<evidence type="ECO:0000256" key="1">
    <source>
        <dbReference type="SAM" id="MobiDB-lite"/>
    </source>
</evidence>
<dbReference type="KEGG" id="mno:Mnod_8740"/>
<protein>
    <submittedName>
        <fullName evidence="2">Uncharacterized protein</fullName>
    </submittedName>
</protein>
<evidence type="ECO:0000313" key="3">
    <source>
        <dbReference type="Proteomes" id="UP000008207"/>
    </source>
</evidence>
<dbReference type="Proteomes" id="UP000008207">
    <property type="component" value="Plasmid pMNOD01"/>
</dbReference>
<feature type="region of interest" description="Disordered" evidence="1">
    <location>
        <begin position="1"/>
        <end position="24"/>
    </location>
</feature>
<keyword evidence="3" id="KW-1185">Reference proteome</keyword>
<sequence length="61" mass="6685">MSLASTRRAKLSERRPAQGESGHRASLAAYKLLSVPPADRSLTPQELIAMARAARARTSWH</sequence>
<evidence type="ECO:0000313" key="2">
    <source>
        <dbReference type="EMBL" id="ACL62796.1"/>
    </source>
</evidence>
<name>B8IWK6_METNO</name>
<reference evidence="3" key="1">
    <citation type="submission" date="2009-01" db="EMBL/GenBank/DDBJ databases">
        <title>Complete sequence of plasmid 1 of Methylobacterium nodulans ORS 2060.</title>
        <authorList>
            <consortium name="US DOE Joint Genome Institute"/>
            <person name="Lucas S."/>
            <person name="Copeland A."/>
            <person name="Lapidus A."/>
            <person name="Glavina del Rio T."/>
            <person name="Dalin E."/>
            <person name="Tice H."/>
            <person name="Bruce D."/>
            <person name="Goodwin L."/>
            <person name="Pitluck S."/>
            <person name="Sims D."/>
            <person name="Brettin T."/>
            <person name="Detter J.C."/>
            <person name="Han C."/>
            <person name="Larimer F."/>
            <person name="Land M."/>
            <person name="Hauser L."/>
            <person name="Kyrpides N."/>
            <person name="Ivanova N."/>
            <person name="Marx C.J."/>
            <person name="Richardson P."/>
        </authorList>
    </citation>
    <scope>NUCLEOTIDE SEQUENCE [LARGE SCALE GENOMIC DNA]</scope>
    <source>
        <strain evidence="3">LMG 21967 / CNCM I-2342 / ORS 2060</strain>
        <plasmid evidence="3">Plasmid pMNOD01</plasmid>
    </source>
</reference>
<accession>B8IWK6</accession>
<gene>
    <name evidence="2" type="ordered locus">Mnod_8740</name>
</gene>
<dbReference type="HOGENOM" id="CLU_2917364_0_0_5"/>
<keyword evidence="2" id="KW-0614">Plasmid</keyword>
<proteinExistence type="predicted"/>